<feature type="chain" id="PRO_5037721665" evidence="1">
    <location>
        <begin position="25"/>
        <end position="280"/>
    </location>
</feature>
<comment type="caution">
    <text evidence="3">The sequence shown here is derived from an EMBL/GenBank/DDBJ whole genome shotgun (WGS) entry which is preliminary data.</text>
</comment>
<keyword evidence="1" id="KW-0732">Signal</keyword>
<name>A0A956M2S5_UNCEI</name>
<dbReference type="EMBL" id="JAGQHR010000577">
    <property type="protein sequence ID" value="MCA9729112.1"/>
    <property type="molecule type" value="Genomic_DNA"/>
</dbReference>
<reference evidence="3" key="1">
    <citation type="submission" date="2020-04" db="EMBL/GenBank/DDBJ databases">
        <authorList>
            <person name="Zhang T."/>
        </authorList>
    </citation>
    <scope>NUCLEOTIDE SEQUENCE</scope>
    <source>
        <strain evidence="3">HKST-UBA01</strain>
    </source>
</reference>
<dbReference type="GO" id="GO:0006508">
    <property type="term" value="P:proteolysis"/>
    <property type="evidence" value="ECO:0007669"/>
    <property type="project" value="UniProtKB-KW"/>
</dbReference>
<dbReference type="Proteomes" id="UP000697710">
    <property type="component" value="Unassembled WGS sequence"/>
</dbReference>
<feature type="signal peptide" evidence="1">
    <location>
        <begin position="1"/>
        <end position="24"/>
    </location>
</feature>
<dbReference type="InterPro" id="IPR025748">
    <property type="entry name" value="PrcB_C_dom"/>
</dbReference>
<evidence type="ECO:0000313" key="4">
    <source>
        <dbReference type="Proteomes" id="UP000697710"/>
    </source>
</evidence>
<sequence length="280" mass="30494">MSRPTPYIALLVVALAAGCSSDRATGPEAAGDDWSLVRFHESTASGYRDLTVQPDGSLWLEDGRTGDESSARGLLAGERLETLARLIDDLPRRSYAPQDECGEDGFFVSLTRSGEVMTFASNSCDDQMPAALGSVQELLSSVVAEVREPRLQTVGFTVLAEGEYSNIREPRRVVVESRNGLVQLLQQHDPSHAVALPQVDFRKQIVIARFLGQKPSGGNDVALEYVERTDTGWLSLHYLEETPGPCTVSALPTQPYVIVAVERPEGGLLFESKVVESRCD</sequence>
<reference evidence="3" key="2">
    <citation type="journal article" date="2021" name="Microbiome">
        <title>Successional dynamics and alternative stable states in a saline activated sludge microbial community over 9 years.</title>
        <authorList>
            <person name="Wang Y."/>
            <person name="Ye J."/>
            <person name="Ju F."/>
            <person name="Liu L."/>
            <person name="Boyd J.A."/>
            <person name="Deng Y."/>
            <person name="Parks D.H."/>
            <person name="Jiang X."/>
            <person name="Yin X."/>
            <person name="Woodcroft B.J."/>
            <person name="Tyson G.W."/>
            <person name="Hugenholtz P."/>
            <person name="Polz M.F."/>
            <person name="Zhang T."/>
        </authorList>
    </citation>
    <scope>NUCLEOTIDE SEQUENCE</scope>
    <source>
        <strain evidence="3">HKST-UBA01</strain>
    </source>
</reference>
<dbReference type="GO" id="GO:0008233">
    <property type="term" value="F:peptidase activity"/>
    <property type="evidence" value="ECO:0007669"/>
    <property type="project" value="UniProtKB-KW"/>
</dbReference>
<accession>A0A956M2S5</accession>
<gene>
    <name evidence="3" type="ORF">KC729_15590</name>
</gene>
<feature type="domain" description="PrcB C-terminal" evidence="2">
    <location>
        <begin position="205"/>
        <end position="262"/>
    </location>
</feature>
<evidence type="ECO:0000313" key="3">
    <source>
        <dbReference type="EMBL" id="MCA9729112.1"/>
    </source>
</evidence>
<protein>
    <submittedName>
        <fullName evidence="3">Protease complex subunit PrcB family protein</fullName>
    </submittedName>
</protein>
<keyword evidence="3" id="KW-0645">Protease</keyword>
<dbReference type="PROSITE" id="PS51257">
    <property type="entry name" value="PROKAR_LIPOPROTEIN"/>
    <property type="match status" value="1"/>
</dbReference>
<organism evidence="3 4">
    <name type="scientific">Eiseniibacteriota bacterium</name>
    <dbReference type="NCBI Taxonomy" id="2212470"/>
    <lineage>
        <taxon>Bacteria</taxon>
        <taxon>Candidatus Eiseniibacteriota</taxon>
    </lineage>
</organism>
<dbReference type="AlphaFoldDB" id="A0A956M2S5"/>
<evidence type="ECO:0000256" key="1">
    <source>
        <dbReference type="SAM" id="SignalP"/>
    </source>
</evidence>
<dbReference type="Pfam" id="PF14343">
    <property type="entry name" value="PrcB_C"/>
    <property type="match status" value="1"/>
</dbReference>
<proteinExistence type="predicted"/>
<evidence type="ECO:0000259" key="2">
    <source>
        <dbReference type="Pfam" id="PF14343"/>
    </source>
</evidence>
<keyword evidence="3" id="KW-0378">Hydrolase</keyword>